<dbReference type="GO" id="GO:0006396">
    <property type="term" value="P:RNA processing"/>
    <property type="evidence" value="ECO:0007669"/>
    <property type="project" value="InterPro"/>
</dbReference>
<protein>
    <recommendedName>
        <fullName evidence="4">Tetratricopeptide repeat-like superfamily protein</fullName>
    </recommendedName>
</protein>
<accession>A0AA38GWC0</accession>
<keyword evidence="3" id="KW-1185">Reference proteome</keyword>
<gene>
    <name evidence="2" type="ORF">KI387_002461</name>
</gene>
<organism evidence="2 3">
    <name type="scientific">Taxus chinensis</name>
    <name type="common">Chinese yew</name>
    <name type="synonym">Taxus wallichiana var. chinensis</name>
    <dbReference type="NCBI Taxonomy" id="29808"/>
    <lineage>
        <taxon>Eukaryota</taxon>
        <taxon>Viridiplantae</taxon>
        <taxon>Streptophyta</taxon>
        <taxon>Embryophyta</taxon>
        <taxon>Tracheophyta</taxon>
        <taxon>Spermatophyta</taxon>
        <taxon>Pinopsida</taxon>
        <taxon>Pinidae</taxon>
        <taxon>Conifers II</taxon>
        <taxon>Cupressales</taxon>
        <taxon>Taxaceae</taxon>
        <taxon>Taxus</taxon>
    </lineage>
</organism>
<dbReference type="OMA" id="HNKKCLM"/>
<dbReference type="PANTHER" id="PTHR26312">
    <property type="entry name" value="TETRATRICOPEPTIDE REPEAT PROTEIN 5"/>
    <property type="match status" value="1"/>
</dbReference>
<name>A0AA38GWC0_TAXCH</name>
<dbReference type="AlphaFoldDB" id="A0AA38GWC0"/>
<evidence type="ECO:0008006" key="4">
    <source>
        <dbReference type="Google" id="ProtNLM"/>
    </source>
</evidence>
<evidence type="ECO:0000313" key="3">
    <source>
        <dbReference type="Proteomes" id="UP000824469"/>
    </source>
</evidence>
<dbReference type="InterPro" id="IPR011990">
    <property type="entry name" value="TPR-like_helical_dom_sf"/>
</dbReference>
<reference evidence="2 3" key="1">
    <citation type="journal article" date="2021" name="Nat. Plants">
        <title>The Taxus genome provides insights into paclitaxel biosynthesis.</title>
        <authorList>
            <person name="Xiong X."/>
            <person name="Gou J."/>
            <person name="Liao Q."/>
            <person name="Li Y."/>
            <person name="Zhou Q."/>
            <person name="Bi G."/>
            <person name="Li C."/>
            <person name="Du R."/>
            <person name="Wang X."/>
            <person name="Sun T."/>
            <person name="Guo L."/>
            <person name="Liang H."/>
            <person name="Lu P."/>
            <person name="Wu Y."/>
            <person name="Zhang Z."/>
            <person name="Ro D.K."/>
            <person name="Shang Y."/>
            <person name="Huang S."/>
            <person name="Yan J."/>
        </authorList>
    </citation>
    <scope>NUCLEOTIDE SEQUENCE [LARGE SCALE GENOMIC DNA]</scope>
    <source>
        <strain evidence="2">Ta-2019</strain>
    </source>
</reference>
<dbReference type="EMBL" id="JAHRHJ020000001">
    <property type="protein sequence ID" value="KAH9330353.1"/>
    <property type="molecule type" value="Genomic_DNA"/>
</dbReference>
<dbReference type="Proteomes" id="UP000824469">
    <property type="component" value="Unassembled WGS sequence"/>
</dbReference>
<dbReference type="InterPro" id="IPR003107">
    <property type="entry name" value="HAT"/>
</dbReference>
<feature type="region of interest" description="Disordered" evidence="1">
    <location>
        <begin position="302"/>
        <end position="325"/>
    </location>
</feature>
<evidence type="ECO:0000313" key="2">
    <source>
        <dbReference type="EMBL" id="KAH9330353.1"/>
    </source>
</evidence>
<dbReference type="SUPFAM" id="SSF48452">
    <property type="entry name" value="TPR-like"/>
    <property type="match status" value="1"/>
</dbReference>
<dbReference type="Gene3D" id="1.25.40.10">
    <property type="entry name" value="Tetratricopeptide repeat domain"/>
    <property type="match status" value="1"/>
</dbReference>
<dbReference type="PANTHER" id="PTHR26312:SF222">
    <property type="entry name" value="EXPRESSED PROTEIN"/>
    <property type="match status" value="1"/>
</dbReference>
<feature type="compositionally biased region" description="Gly residues" evidence="1">
    <location>
        <begin position="315"/>
        <end position="325"/>
    </location>
</feature>
<evidence type="ECO:0000256" key="1">
    <source>
        <dbReference type="SAM" id="MobiDB-lite"/>
    </source>
</evidence>
<comment type="caution">
    <text evidence="2">The sequence shown here is derived from an EMBL/GenBank/DDBJ whole genome shotgun (WGS) entry which is preliminary data.</text>
</comment>
<dbReference type="SMART" id="SM00386">
    <property type="entry name" value="HAT"/>
    <property type="match status" value="3"/>
</dbReference>
<sequence length="463" mass="51036">MLVDGVGVVQSSHMVVCLPTCVRIPLKEGSSLRSAQSLLILLYSCVVDTSKRYLGALKFRQFSRLRKNFPYAMTMLLRSSSTPILGSMIPHADNHKENIGKANPFSENGNRFCFHSTNSHAHLHSSYDTCSVDDEKEANYSSNFRRVQSEGNLESMLSRGSPVQAKIASETILQCDSFDDFNLTSLNKPWHRRMSASKRLPSLKSISSLSCYCNGKEEVKEEINQDEILENFADALESSMQEFSFGNENVMESSLNGFAISGNNQQGFAISGNNQQGMVSAEQMFMARGLGIDVMEPATDIGGGRGSSTSKRISTGGGGGGGDGYGAGSENIEEYYQRMLENNPSNSLILCNYAKFLYETKRDYPKAEEYYSRAILAQPDDGEVLAQYAKLIWDFHGDEERASVYFEQAVQASPADCNVLAAYASFLWNTDGDKGEQEEEKYQERSNFSGSLNAYGSATATMA</sequence>
<proteinExistence type="predicted"/>